<feature type="transmembrane region" description="Helical" evidence="1">
    <location>
        <begin position="49"/>
        <end position="73"/>
    </location>
</feature>
<sequence>MTPVKDALQLFKEKFLLILLTILLFVVPIQLLYTLVVNYTTLPFQLFHIPLWSTMIQAFFMFVVLFIIQLPFISMALQYARNEDVRLGQTVIDALKHMFPVYVLSLFIALLIVTGSLLFVIPGFVLLILFFGISYTAVIDDKTWFSGIKQSWAFGKAYFFKLSGLLFVFGIIDVLISLPVLFIVYLFTGLYIVFNLALIITNGLVFSVLFFIVTFYYLDWPGAGGVEVR</sequence>
<name>A0A521E8Z5_9BACL</name>
<dbReference type="Proteomes" id="UP000315636">
    <property type="component" value="Unassembled WGS sequence"/>
</dbReference>
<accession>A0A521E8Z5</accession>
<keyword evidence="3" id="KW-1185">Reference proteome</keyword>
<dbReference type="EMBL" id="FXTI01000008">
    <property type="protein sequence ID" value="SMO80393.1"/>
    <property type="molecule type" value="Genomic_DNA"/>
</dbReference>
<keyword evidence="1" id="KW-0472">Membrane</keyword>
<feature type="transmembrane region" description="Helical" evidence="1">
    <location>
        <begin position="159"/>
        <end position="186"/>
    </location>
</feature>
<gene>
    <name evidence="2" type="ORF">SAMN06264849_108108</name>
</gene>
<evidence type="ECO:0008006" key="4">
    <source>
        <dbReference type="Google" id="ProtNLM"/>
    </source>
</evidence>
<organism evidence="2 3">
    <name type="scientific">Melghirimyces algeriensis</name>
    <dbReference type="NCBI Taxonomy" id="910412"/>
    <lineage>
        <taxon>Bacteria</taxon>
        <taxon>Bacillati</taxon>
        <taxon>Bacillota</taxon>
        <taxon>Bacilli</taxon>
        <taxon>Bacillales</taxon>
        <taxon>Thermoactinomycetaceae</taxon>
        <taxon>Melghirimyces</taxon>
    </lineage>
</organism>
<keyword evidence="1" id="KW-0812">Transmembrane</keyword>
<evidence type="ECO:0000313" key="3">
    <source>
        <dbReference type="Proteomes" id="UP000315636"/>
    </source>
</evidence>
<reference evidence="2 3" key="1">
    <citation type="submission" date="2017-05" db="EMBL/GenBank/DDBJ databases">
        <authorList>
            <person name="Varghese N."/>
            <person name="Submissions S."/>
        </authorList>
    </citation>
    <scope>NUCLEOTIDE SEQUENCE [LARGE SCALE GENOMIC DNA]</scope>
    <source>
        <strain evidence="2 3">DSM 45474</strain>
    </source>
</reference>
<dbReference type="OrthoDB" id="2452082at2"/>
<dbReference type="AlphaFoldDB" id="A0A521E8Z5"/>
<keyword evidence="1" id="KW-1133">Transmembrane helix</keyword>
<feature type="transmembrane region" description="Helical" evidence="1">
    <location>
        <begin position="94"/>
        <end position="113"/>
    </location>
</feature>
<feature type="transmembrane region" description="Helical" evidence="1">
    <location>
        <begin position="119"/>
        <end position="138"/>
    </location>
</feature>
<feature type="transmembrane region" description="Helical" evidence="1">
    <location>
        <begin position="15"/>
        <end position="37"/>
    </location>
</feature>
<evidence type="ECO:0000313" key="2">
    <source>
        <dbReference type="EMBL" id="SMO80393.1"/>
    </source>
</evidence>
<proteinExistence type="predicted"/>
<protein>
    <recommendedName>
        <fullName evidence="4">Membrane domain of glycerophosphoryl diester phosphodiesterase</fullName>
    </recommendedName>
</protein>
<feature type="transmembrane region" description="Helical" evidence="1">
    <location>
        <begin position="192"/>
        <end position="218"/>
    </location>
</feature>
<dbReference type="RefSeq" id="WP_142506070.1">
    <property type="nucleotide sequence ID" value="NZ_FXTI01000008.1"/>
</dbReference>
<evidence type="ECO:0000256" key="1">
    <source>
        <dbReference type="SAM" id="Phobius"/>
    </source>
</evidence>